<protein>
    <submittedName>
        <fullName evidence="13 14">Phosphatidylinositol-glycan biosynthesis class X protein-like</fullName>
    </submittedName>
</protein>
<accession>A0A1S4AHY2</accession>
<keyword evidence="5 10" id="KW-0812">Transmembrane</keyword>
<dbReference type="SMART" id="SM00780">
    <property type="entry name" value="PIG-X"/>
    <property type="match status" value="1"/>
</dbReference>
<evidence type="ECO:0000313" key="15">
    <source>
        <dbReference type="RefSeq" id="XP_016476312.1"/>
    </source>
</evidence>
<evidence type="ECO:0000256" key="8">
    <source>
        <dbReference type="ARBA" id="ARBA00023136"/>
    </source>
</evidence>
<evidence type="ECO:0000256" key="10">
    <source>
        <dbReference type="SAM" id="Phobius"/>
    </source>
</evidence>
<evidence type="ECO:0000313" key="12">
    <source>
        <dbReference type="Proteomes" id="UP000790787"/>
    </source>
</evidence>
<dbReference type="STRING" id="4097.A0A1S4AHY2"/>
<dbReference type="GeneID" id="107797909"/>
<evidence type="ECO:0000313" key="13">
    <source>
        <dbReference type="RefSeq" id="XP_016476310.1"/>
    </source>
</evidence>
<evidence type="ECO:0000256" key="1">
    <source>
        <dbReference type="ARBA" id="ARBA00004389"/>
    </source>
</evidence>
<dbReference type="PANTHER" id="PTHR28650:SF1">
    <property type="entry name" value="PHOSPHATIDYLINOSITOL-GLYCAN BIOSYNTHESIS CLASS X PROTEIN"/>
    <property type="match status" value="1"/>
</dbReference>
<feature type="chain" id="PRO_5015069908" evidence="11">
    <location>
        <begin position="26"/>
        <end position="294"/>
    </location>
</feature>
<evidence type="ECO:0000256" key="9">
    <source>
        <dbReference type="ARBA" id="ARBA00023180"/>
    </source>
</evidence>
<name>A0A1S4AHY2_TOBAC</name>
<dbReference type="OrthoDB" id="5546453at2759"/>
<evidence type="ECO:0000256" key="6">
    <source>
        <dbReference type="ARBA" id="ARBA00022824"/>
    </source>
</evidence>
<dbReference type="PaxDb" id="4097-A0A1S4AHY2"/>
<comment type="similarity">
    <text evidence="3">Belongs to the PIGX family.</text>
</comment>
<dbReference type="GO" id="GO:0005789">
    <property type="term" value="C:endoplasmic reticulum membrane"/>
    <property type="evidence" value="ECO:0007669"/>
    <property type="project" value="UniProtKB-SubCell"/>
</dbReference>
<dbReference type="GO" id="GO:0006506">
    <property type="term" value="P:GPI anchor biosynthetic process"/>
    <property type="evidence" value="ECO:0007669"/>
    <property type="project" value="UniProtKB-UniPathway"/>
</dbReference>
<gene>
    <name evidence="13 14 15" type="primary">LOC107797909</name>
</gene>
<comment type="subcellular location">
    <subcellularLocation>
        <location evidence="1">Endoplasmic reticulum membrane</location>
        <topology evidence="1">Single-pass membrane protein</topology>
    </subcellularLocation>
</comment>
<dbReference type="PANTHER" id="PTHR28650">
    <property type="entry name" value="PHOSPHATIDYLINOSITOL-GLYCAN BIOSYNTHESIS CLASS X PROTEIN"/>
    <property type="match status" value="1"/>
</dbReference>
<feature type="signal peptide" evidence="11">
    <location>
        <begin position="1"/>
        <end position="25"/>
    </location>
</feature>
<dbReference type="InterPro" id="IPR013233">
    <property type="entry name" value="PIG-X/PBN1"/>
</dbReference>
<feature type="transmembrane region" description="Helical" evidence="10">
    <location>
        <begin position="259"/>
        <end position="281"/>
    </location>
</feature>
<dbReference type="OMA" id="NESEFRH"/>
<dbReference type="RefSeq" id="XP_016476312.1">
    <property type="nucleotide sequence ID" value="XM_016620826.1"/>
</dbReference>
<reference evidence="13 14" key="2">
    <citation type="submission" date="2025-04" db="UniProtKB">
        <authorList>
            <consortium name="RefSeq"/>
        </authorList>
    </citation>
    <scope>IDENTIFICATION</scope>
</reference>
<evidence type="ECO:0000256" key="11">
    <source>
        <dbReference type="SAM" id="SignalP"/>
    </source>
</evidence>
<organism evidence="13">
    <name type="scientific">Nicotiana tabacum</name>
    <name type="common">Common tobacco</name>
    <dbReference type="NCBI Taxonomy" id="4097"/>
    <lineage>
        <taxon>Eukaryota</taxon>
        <taxon>Viridiplantae</taxon>
        <taxon>Streptophyta</taxon>
        <taxon>Embryophyta</taxon>
        <taxon>Tracheophyta</taxon>
        <taxon>Spermatophyta</taxon>
        <taxon>Magnoliopsida</taxon>
        <taxon>eudicotyledons</taxon>
        <taxon>Gunneridae</taxon>
        <taxon>Pentapetalae</taxon>
        <taxon>asterids</taxon>
        <taxon>lamiids</taxon>
        <taxon>Solanales</taxon>
        <taxon>Solanaceae</taxon>
        <taxon>Nicotianoideae</taxon>
        <taxon>Nicotianeae</taxon>
        <taxon>Nicotiana</taxon>
    </lineage>
</organism>
<dbReference type="RefSeq" id="XP_016476310.1">
    <property type="nucleotide sequence ID" value="XM_016620824.1"/>
</dbReference>
<dbReference type="InterPro" id="IPR040039">
    <property type="entry name" value="PIGX"/>
</dbReference>
<keyword evidence="12" id="KW-1185">Reference proteome</keyword>
<evidence type="ECO:0000256" key="5">
    <source>
        <dbReference type="ARBA" id="ARBA00022692"/>
    </source>
</evidence>
<reference key="1">
    <citation type="journal article" date="2014" name="Nat. Commun.">
        <title>The tobacco genome sequence and its comparison with those of tomato and potato.</title>
        <authorList>
            <person name="Sierro N."/>
            <person name="Battey J.N."/>
            <person name="Ouadi S."/>
            <person name="Bakaher N."/>
            <person name="Bovet L."/>
            <person name="Willig A."/>
            <person name="Goepfert S."/>
            <person name="Peitsch M.C."/>
            <person name="Ivanov N.V."/>
        </authorList>
    </citation>
    <scope>NUCLEOTIDE SEQUENCE [LARGE SCALE GENOMIC DNA]</scope>
    <source>
        <strain>cv. TN90</strain>
    </source>
</reference>
<dbReference type="AlphaFoldDB" id="A0A1S4AHY2"/>
<evidence type="ECO:0000313" key="14">
    <source>
        <dbReference type="RefSeq" id="XP_016476311.1"/>
    </source>
</evidence>
<evidence type="ECO:0000256" key="3">
    <source>
        <dbReference type="ARBA" id="ARBA00010345"/>
    </source>
</evidence>
<evidence type="ECO:0000256" key="4">
    <source>
        <dbReference type="ARBA" id="ARBA00022502"/>
    </source>
</evidence>
<dbReference type="Proteomes" id="UP000790787">
    <property type="component" value="Chromosome 23"/>
</dbReference>
<evidence type="ECO:0000256" key="7">
    <source>
        <dbReference type="ARBA" id="ARBA00022989"/>
    </source>
</evidence>
<dbReference type="KEGG" id="nta:107797909"/>
<dbReference type="Pfam" id="PF08320">
    <property type="entry name" value="PIG-X"/>
    <property type="match status" value="1"/>
</dbReference>
<keyword evidence="11" id="KW-0732">Signal</keyword>
<evidence type="ECO:0000256" key="2">
    <source>
        <dbReference type="ARBA" id="ARBA00004687"/>
    </source>
</evidence>
<dbReference type="RefSeq" id="XP_016476311.1">
    <property type="nucleotide sequence ID" value="XM_016620825.1"/>
</dbReference>
<keyword evidence="9" id="KW-0325">Glycoprotein</keyword>
<keyword evidence="8 10" id="KW-0472">Membrane</keyword>
<keyword evidence="7 10" id="KW-1133">Transmembrane helix</keyword>
<sequence length="294" mass="32884">MELHDILAMIISVILIARISDTAVSSEVYAPYLDKYVTKSYFWKHDNLEDLKFEDFIAHDVLSSACVSLQDNIIFAPKLSALHRNLIGEGSHRRLSSSLRLKMSSESVSRPPKSCEVIIVERLPSGVFADPFELQHLVQRGVLREAAVFGDTNLELPSFRSNRSLVEVHLEMGSNLISEQKDEQEIHMELPLHARYQPLGHRFSKVEFAAPDLFLRCNSKGKQHDMSCLFSLDKQSAESNDGHPLWEVPCGSSQHMESVSAFTFILAVVSALLIIVASITYSGETAIETALNND</sequence>
<comment type="pathway">
    <text evidence="2">Glycolipid biosynthesis; glycosylphosphatidylinositol-anchor biosynthesis.</text>
</comment>
<keyword evidence="4" id="KW-0337">GPI-anchor biosynthesis</keyword>
<dbReference type="UniPathway" id="UPA00196"/>
<keyword evidence="6" id="KW-0256">Endoplasmic reticulum</keyword>
<proteinExistence type="inferred from homology"/>